<evidence type="ECO:0000256" key="1">
    <source>
        <dbReference type="SAM" id="MobiDB-lite"/>
    </source>
</evidence>
<feature type="compositionally biased region" description="Polar residues" evidence="1">
    <location>
        <begin position="449"/>
        <end position="461"/>
    </location>
</feature>
<reference evidence="2" key="1">
    <citation type="submission" date="2020-11" db="EMBL/GenBank/DDBJ databases">
        <authorList>
            <consortium name="DOE Joint Genome Institute"/>
            <person name="Ahrendt S."/>
            <person name="Riley R."/>
            <person name="Andreopoulos W."/>
            <person name="Labutti K."/>
            <person name="Pangilinan J."/>
            <person name="Ruiz-Duenas F.J."/>
            <person name="Barrasa J.M."/>
            <person name="Sanchez-Garcia M."/>
            <person name="Camarero S."/>
            <person name="Miyauchi S."/>
            <person name="Serrano A."/>
            <person name="Linde D."/>
            <person name="Babiker R."/>
            <person name="Drula E."/>
            <person name="Ayuso-Fernandez I."/>
            <person name="Pacheco R."/>
            <person name="Padilla G."/>
            <person name="Ferreira P."/>
            <person name="Barriuso J."/>
            <person name="Kellner H."/>
            <person name="Castanera R."/>
            <person name="Alfaro M."/>
            <person name="Ramirez L."/>
            <person name="Pisabarro A.G."/>
            <person name="Kuo A."/>
            <person name="Tritt A."/>
            <person name="Lipzen A."/>
            <person name="He G."/>
            <person name="Yan M."/>
            <person name="Ng V."/>
            <person name="Cullen D."/>
            <person name="Martin F."/>
            <person name="Rosso M.-N."/>
            <person name="Henrissat B."/>
            <person name="Hibbett D."/>
            <person name="Martinez A.T."/>
            <person name="Grigoriev I.V."/>
        </authorList>
    </citation>
    <scope>NUCLEOTIDE SEQUENCE</scope>
    <source>
        <strain evidence="2">MF-IS2</strain>
    </source>
</reference>
<sequence>MNNNIEHGSQGNLTDPYISSLNSANPMPVKIGQGVPQSHNLGDQDMHRQEEEYKKSITIVFWYQANAPPIRLHETIPTFPYFQISKMTSLVRELGLSPNTYLDTYNPDTFQWDQHPISAVRKVESQQRLLYRVRKSFLEGLKDEECLDIDEELKIQRRSHKSFRAQSSSPSPTKHRGDTHRCACKRSSADDTDSTTHGISTKVHIPNDYYLSHQSILHRNSNDQGPLATDPRASTTASTIPPAPTPNSNDVQSTAAQSLPTPPSSSSSNVSSDEFTYSGTSIYPTPSASTPTPSLSSPSNLAIPISSYPPHPPLKRWPNDYTVAEISTGFNAMDTLVAQSANGSTMTHKAAFERVFGSRYVKSTVCRHRGVWKKAHLSLKAQYEAMGHDERAYWGEFVRHVEGRPSSLRVAGPNSSMTPVPSSSLVQRQGVTSEDEDGSHVDDAHQVIKSLQGNQGEPSVD</sequence>
<proteinExistence type="predicted"/>
<name>A0A9P6BZL0_9AGAR</name>
<dbReference type="EMBL" id="MU151297">
    <property type="protein sequence ID" value="KAF9445507.1"/>
    <property type="molecule type" value="Genomic_DNA"/>
</dbReference>
<evidence type="ECO:0000313" key="2">
    <source>
        <dbReference type="EMBL" id="KAF9445507.1"/>
    </source>
</evidence>
<feature type="region of interest" description="Disordered" evidence="1">
    <location>
        <begin position="219"/>
        <end position="275"/>
    </location>
</feature>
<accession>A0A9P6BZL0</accession>
<feature type="compositionally biased region" description="Polar residues" evidence="1">
    <location>
        <begin position="413"/>
        <end position="432"/>
    </location>
</feature>
<feature type="region of interest" description="Disordered" evidence="1">
    <location>
        <begin position="159"/>
        <end position="200"/>
    </location>
</feature>
<organism evidence="2 3">
    <name type="scientific">Macrolepiota fuliginosa MF-IS2</name>
    <dbReference type="NCBI Taxonomy" id="1400762"/>
    <lineage>
        <taxon>Eukaryota</taxon>
        <taxon>Fungi</taxon>
        <taxon>Dikarya</taxon>
        <taxon>Basidiomycota</taxon>
        <taxon>Agaricomycotina</taxon>
        <taxon>Agaricomycetes</taxon>
        <taxon>Agaricomycetidae</taxon>
        <taxon>Agaricales</taxon>
        <taxon>Agaricineae</taxon>
        <taxon>Agaricaceae</taxon>
        <taxon>Macrolepiota</taxon>
    </lineage>
</organism>
<dbReference type="AlphaFoldDB" id="A0A9P6BZL0"/>
<comment type="caution">
    <text evidence="2">The sequence shown here is derived from an EMBL/GenBank/DDBJ whole genome shotgun (WGS) entry which is preliminary data.</text>
</comment>
<evidence type="ECO:0000313" key="3">
    <source>
        <dbReference type="Proteomes" id="UP000807342"/>
    </source>
</evidence>
<gene>
    <name evidence="2" type="ORF">P691DRAFT_710213</name>
</gene>
<feature type="region of interest" description="Disordered" evidence="1">
    <location>
        <begin position="406"/>
        <end position="461"/>
    </location>
</feature>
<protein>
    <submittedName>
        <fullName evidence="2">Uncharacterized protein</fullName>
    </submittedName>
</protein>
<dbReference type="Proteomes" id="UP000807342">
    <property type="component" value="Unassembled WGS sequence"/>
</dbReference>
<dbReference type="OrthoDB" id="128308at2759"/>
<keyword evidence="3" id="KW-1185">Reference proteome</keyword>